<dbReference type="InterPro" id="IPR036188">
    <property type="entry name" value="FAD/NAD-bd_sf"/>
</dbReference>
<dbReference type="STRING" id="863227.GCA_000373005_03027"/>
<evidence type="ECO:0000256" key="3">
    <source>
        <dbReference type="ARBA" id="ARBA00022827"/>
    </source>
</evidence>
<sequence>MAAALNDQPVLIVGAGPTGLAAAMSLARARIPVRLIDRAPRPAQHSRAIGIQARTLELFEQHRVVEPFLEAGHRLRAANLYSNGHRLARLDFDPLQTRYPYLLALDQTVTERFLTDHLATLGVAIERGVELVSLTQSASRVEVGLRQADGREETAHVSYVVAADGAHSTVRHLLGLNFAGKAFEQTFMLADLHADSDLADDEFHLFASGDGLAAIFPLGGGRHRFIADNPPGDPDGAPPRQEEASRVPEKLMAVMAAGEAHEVAAATSVEARDPLAPRIERLRAAAQRRIHRPLELSALEWSSYFRLHSRMVEKLRVQRAFLAGDAAHVHSPAGAQGMNTGIQEAFNLGWKLARVLSGHAPESLLDTYQTERHPIERDVLRQTSFITQLAEAERGPLKLLRDRAMPMLAAFGPLRDAARLMVSELSIQYRRSPLTLERVLDGGPRAGERAPDALVQVIDGPLGRAPGTGYIYDLHDPACYTLFLLVTLPTDAKKRFDATGALPPEAVGVDGDLDRLASTVDGALSGAVRIWRVTDALTGGGPSLTETYGRTRPAFYLLRPDGYLCARGRPASDASALLRHCETWFAAARKQR</sequence>
<dbReference type="EMBL" id="PNYC01000010">
    <property type="protein sequence ID" value="PMS35624.1"/>
    <property type="molecule type" value="Genomic_DNA"/>
</dbReference>
<keyword evidence="2" id="KW-0285">Flavoprotein</keyword>
<evidence type="ECO:0000259" key="4">
    <source>
        <dbReference type="Pfam" id="PF01494"/>
    </source>
</evidence>
<keyword evidence="3" id="KW-0274">FAD</keyword>
<evidence type="ECO:0000313" key="5">
    <source>
        <dbReference type="EMBL" id="PMS35624.1"/>
    </source>
</evidence>
<dbReference type="Pfam" id="PF01494">
    <property type="entry name" value="FAD_binding_3"/>
    <property type="match status" value="1"/>
</dbReference>
<gene>
    <name evidence="5" type="ORF">C0Z20_17195</name>
</gene>
<feature type="domain" description="FAD-binding" evidence="4">
    <location>
        <begin position="9"/>
        <end position="382"/>
    </location>
</feature>
<proteinExistence type="predicted"/>
<accession>A0A2N7X1Y0</accession>
<dbReference type="PANTHER" id="PTHR43004:SF19">
    <property type="entry name" value="BINDING MONOOXYGENASE, PUTATIVE (JCVI)-RELATED"/>
    <property type="match status" value="1"/>
</dbReference>
<keyword evidence="6" id="KW-1185">Reference proteome</keyword>
<evidence type="ECO:0000256" key="2">
    <source>
        <dbReference type="ARBA" id="ARBA00022630"/>
    </source>
</evidence>
<dbReference type="AlphaFoldDB" id="A0A2N7X1Y0"/>
<comment type="caution">
    <text evidence="5">The sequence shown here is derived from an EMBL/GenBank/DDBJ whole genome shotgun (WGS) entry which is preliminary data.</text>
</comment>
<dbReference type="PANTHER" id="PTHR43004">
    <property type="entry name" value="TRK SYSTEM POTASSIUM UPTAKE PROTEIN"/>
    <property type="match status" value="1"/>
</dbReference>
<evidence type="ECO:0000313" key="6">
    <source>
        <dbReference type="Proteomes" id="UP000235777"/>
    </source>
</evidence>
<dbReference type="GO" id="GO:0016709">
    <property type="term" value="F:oxidoreductase activity, acting on paired donors, with incorporation or reduction of molecular oxygen, NAD(P)H as one donor, and incorporation of one atom of oxygen"/>
    <property type="evidence" value="ECO:0007669"/>
    <property type="project" value="UniProtKB-ARBA"/>
</dbReference>
<comment type="cofactor">
    <cofactor evidence="1">
        <name>FAD</name>
        <dbReference type="ChEBI" id="CHEBI:57692"/>
    </cofactor>
</comment>
<organism evidence="5 6">
    <name type="scientific">Trinickia symbiotica</name>
    <dbReference type="NCBI Taxonomy" id="863227"/>
    <lineage>
        <taxon>Bacteria</taxon>
        <taxon>Pseudomonadati</taxon>
        <taxon>Pseudomonadota</taxon>
        <taxon>Betaproteobacteria</taxon>
        <taxon>Burkholderiales</taxon>
        <taxon>Burkholderiaceae</taxon>
        <taxon>Trinickia</taxon>
    </lineage>
</organism>
<dbReference type="InterPro" id="IPR050641">
    <property type="entry name" value="RIFMO-like"/>
</dbReference>
<dbReference type="SUPFAM" id="SSF51905">
    <property type="entry name" value="FAD/NAD(P)-binding domain"/>
    <property type="match status" value="1"/>
</dbReference>
<dbReference type="RefSeq" id="WP_018441601.1">
    <property type="nucleotide sequence ID" value="NZ_KB890177.1"/>
</dbReference>
<dbReference type="Gene3D" id="3.40.30.120">
    <property type="match status" value="1"/>
</dbReference>
<dbReference type="Gene3D" id="3.50.50.60">
    <property type="entry name" value="FAD/NAD(P)-binding domain"/>
    <property type="match status" value="2"/>
</dbReference>
<dbReference type="OrthoDB" id="3443359at2"/>
<dbReference type="InterPro" id="IPR002938">
    <property type="entry name" value="FAD-bd"/>
</dbReference>
<evidence type="ECO:0000256" key="1">
    <source>
        <dbReference type="ARBA" id="ARBA00001974"/>
    </source>
</evidence>
<reference evidence="5 6" key="1">
    <citation type="submission" date="2018-01" db="EMBL/GenBank/DDBJ databases">
        <title>Whole genome analyses suggest that Burkholderia sensu lato contains two further novel genera in the rhizoxinica-symbiotica group Mycetohabitans gen. nov., and Trinickia gen. nov.: implications for the evolution of diazotrophy and nodulation in the Burkholderiaceae.</title>
        <authorList>
            <person name="Estrada-de los Santos P."/>
            <person name="Palmer M."/>
            <person name="Chavez-Ramirez B."/>
            <person name="Beukes C."/>
            <person name="Steenkamp E.T."/>
            <person name="Hirsch A.M."/>
            <person name="Manyaka P."/>
            <person name="Maluk M."/>
            <person name="Lafos M."/>
            <person name="Crook M."/>
            <person name="Gross E."/>
            <person name="Simon M.F."/>
            <person name="Bueno dos Reis Junior F."/>
            <person name="Poole P.S."/>
            <person name="Venter S.N."/>
            <person name="James E.K."/>
        </authorList>
    </citation>
    <scope>NUCLEOTIDE SEQUENCE [LARGE SCALE GENOMIC DNA]</scope>
    <source>
        <strain evidence="5 6">JPY 581</strain>
    </source>
</reference>
<name>A0A2N7X1Y0_9BURK</name>
<dbReference type="PRINTS" id="PR00420">
    <property type="entry name" value="RNGMNOXGNASE"/>
</dbReference>
<dbReference type="Proteomes" id="UP000235777">
    <property type="component" value="Unassembled WGS sequence"/>
</dbReference>
<protein>
    <submittedName>
        <fullName evidence="5">FAD-dependent oxidoreductase</fullName>
    </submittedName>
</protein>
<dbReference type="GO" id="GO:0071949">
    <property type="term" value="F:FAD binding"/>
    <property type="evidence" value="ECO:0007669"/>
    <property type="project" value="InterPro"/>
</dbReference>